<dbReference type="AlphaFoldDB" id="A0A6G1HGN7"/>
<accession>A0A6G1HGN7</accession>
<feature type="active site" description="Charge relay system" evidence="3">
    <location>
        <position position="214"/>
    </location>
</feature>
<feature type="active site" description="Acyl-ester intermediate" evidence="3">
    <location>
        <position position="238"/>
    </location>
</feature>
<reference evidence="6" key="1">
    <citation type="journal article" date="2020" name="Stud. Mycol.">
        <title>101 Dothideomycetes genomes: a test case for predicting lifestyles and emergence of pathogens.</title>
        <authorList>
            <person name="Haridas S."/>
            <person name="Albert R."/>
            <person name="Binder M."/>
            <person name="Bloem J."/>
            <person name="Labutti K."/>
            <person name="Salamov A."/>
            <person name="Andreopoulos B."/>
            <person name="Baker S."/>
            <person name="Barry K."/>
            <person name="Bills G."/>
            <person name="Bluhm B."/>
            <person name="Cannon C."/>
            <person name="Castanera R."/>
            <person name="Culley D."/>
            <person name="Daum C."/>
            <person name="Ezra D."/>
            <person name="Gonzalez J."/>
            <person name="Henrissat B."/>
            <person name="Kuo A."/>
            <person name="Liang C."/>
            <person name="Lipzen A."/>
            <person name="Lutzoni F."/>
            <person name="Magnuson J."/>
            <person name="Mondo S."/>
            <person name="Nolan M."/>
            <person name="Ohm R."/>
            <person name="Pangilinan J."/>
            <person name="Park H.-J."/>
            <person name="Ramirez L."/>
            <person name="Alfaro M."/>
            <person name="Sun H."/>
            <person name="Tritt A."/>
            <person name="Yoshinaga Y."/>
            <person name="Zwiers L.-H."/>
            <person name="Turgeon B."/>
            <person name="Goodwin S."/>
            <person name="Spatafora J."/>
            <person name="Crous P."/>
            <person name="Grigoriev I."/>
        </authorList>
    </citation>
    <scope>NUCLEOTIDE SEQUENCE</scope>
    <source>
        <strain evidence="6">CBS 113979</strain>
    </source>
</reference>
<evidence type="ECO:0000313" key="6">
    <source>
        <dbReference type="EMBL" id="KAF1992401.1"/>
    </source>
</evidence>
<dbReference type="PANTHER" id="PTHR46072">
    <property type="entry name" value="AMIDASE-RELATED-RELATED"/>
    <property type="match status" value="1"/>
</dbReference>
<dbReference type="PIRSF" id="PIRSF001221">
    <property type="entry name" value="Amidase_fungi"/>
    <property type="match status" value="1"/>
</dbReference>
<dbReference type="Gene3D" id="3.90.1300.10">
    <property type="entry name" value="Amidase signature (AS) domain"/>
    <property type="match status" value="1"/>
</dbReference>
<feature type="binding site" evidence="4">
    <location>
        <position position="214"/>
    </location>
    <ligand>
        <name>substrate</name>
    </ligand>
</feature>
<dbReference type="OrthoDB" id="6428749at2759"/>
<feature type="binding site" evidence="4">
    <location>
        <position position="188"/>
    </location>
    <ligand>
        <name>substrate</name>
    </ligand>
</feature>
<evidence type="ECO:0000256" key="1">
    <source>
        <dbReference type="ARBA" id="ARBA00009199"/>
    </source>
</evidence>
<dbReference type="PANTHER" id="PTHR46072:SF5">
    <property type="entry name" value="GENERAL AMIDASE-C"/>
    <property type="match status" value="1"/>
</dbReference>
<dbReference type="InterPro" id="IPR036928">
    <property type="entry name" value="AS_sf"/>
</dbReference>
<dbReference type="Proteomes" id="UP000800041">
    <property type="component" value="Unassembled WGS sequence"/>
</dbReference>
<name>A0A6G1HGN7_9PEZI</name>
<dbReference type="SUPFAM" id="SSF75304">
    <property type="entry name" value="Amidase signature (AS) enzymes"/>
    <property type="match status" value="1"/>
</dbReference>
<organism evidence="6 7">
    <name type="scientific">Aulographum hederae CBS 113979</name>
    <dbReference type="NCBI Taxonomy" id="1176131"/>
    <lineage>
        <taxon>Eukaryota</taxon>
        <taxon>Fungi</taxon>
        <taxon>Dikarya</taxon>
        <taxon>Ascomycota</taxon>
        <taxon>Pezizomycotina</taxon>
        <taxon>Dothideomycetes</taxon>
        <taxon>Pleosporomycetidae</taxon>
        <taxon>Aulographales</taxon>
        <taxon>Aulographaceae</taxon>
    </lineage>
</organism>
<dbReference type="Pfam" id="PF01425">
    <property type="entry name" value="Amidase"/>
    <property type="match status" value="1"/>
</dbReference>
<evidence type="ECO:0000256" key="4">
    <source>
        <dbReference type="PIRSR" id="PIRSR001221-2"/>
    </source>
</evidence>
<dbReference type="GO" id="GO:0016787">
    <property type="term" value="F:hydrolase activity"/>
    <property type="evidence" value="ECO:0007669"/>
    <property type="project" value="UniProtKB-KW"/>
</dbReference>
<keyword evidence="2" id="KW-0378">Hydrolase</keyword>
<evidence type="ECO:0000259" key="5">
    <source>
        <dbReference type="Pfam" id="PF01425"/>
    </source>
</evidence>
<evidence type="ECO:0000256" key="2">
    <source>
        <dbReference type="ARBA" id="ARBA00022801"/>
    </source>
</evidence>
<feature type="binding site" evidence="4">
    <location>
        <begin position="235"/>
        <end position="238"/>
    </location>
    <ligand>
        <name>substrate</name>
    </ligand>
</feature>
<dbReference type="EMBL" id="ML977137">
    <property type="protein sequence ID" value="KAF1992401.1"/>
    <property type="molecule type" value="Genomic_DNA"/>
</dbReference>
<evidence type="ECO:0000313" key="7">
    <source>
        <dbReference type="Proteomes" id="UP000800041"/>
    </source>
</evidence>
<proteinExistence type="inferred from homology"/>
<comment type="similarity">
    <text evidence="1">Belongs to the amidase family.</text>
</comment>
<sequence>MAPQSWQSLSASKRSSNLEKIPKEWRLPASKLDKVSADANFGVLEVPRSCGILTAEEITITEENDATDLLEKMAKGELKSVDVTRALCKRAAIAQQLVNCLTEIFFEEALERAKTVDEYFEREGKVMGPLHGLPISLKDSFNVKGQQATIGYVQYLHNDPATSNSTLVDIMLSLGAVPYVKTNLPQTMMTADSENNVFGRTLNPHKLSLTAGGSTGGEGALIAMRGSLMGIGTDIAGSVRIPALCDGIFGFKPCSGRIPFGGKVPPGRLGAPTSIFPTIGPEAHSIRDMELWLKSIIDTDPWVLDEGTLAVPWREVSPPNRPLRLGLLLEDPSRPLHPSIMRSMTTATEKLKEAGHAIVPLSNIPDLWAAAALAWKFFLLDPTKKPLSILAAADEPLVLSMTTLVFPELKGYAPSLEALFEMNIERRKIMKAFHDMMTKNELDAFVMPAYQATAVPHDQYGVPIYTVLPNLIDYPAASIPYLKANQEADMAYLRSDVKYEPPYVPEEVEDAPCGFQVVGRPMRDEELMETIKVIWSVLGV</sequence>
<dbReference type="InterPro" id="IPR023631">
    <property type="entry name" value="Amidase_dom"/>
</dbReference>
<protein>
    <submittedName>
        <fullName evidence="6">Amidase</fullName>
    </submittedName>
</protein>
<gene>
    <name evidence="6" type="ORF">K402DRAFT_344657</name>
</gene>
<keyword evidence="7" id="KW-1185">Reference proteome</keyword>
<feature type="active site" description="Charge relay system" evidence="3">
    <location>
        <position position="138"/>
    </location>
</feature>
<evidence type="ECO:0000256" key="3">
    <source>
        <dbReference type="PIRSR" id="PIRSR001221-1"/>
    </source>
</evidence>
<feature type="domain" description="Amidase" evidence="5">
    <location>
        <begin position="82"/>
        <end position="527"/>
    </location>
</feature>